<evidence type="ECO:0000313" key="2">
    <source>
        <dbReference type="Proteomes" id="UP000509441"/>
    </source>
</evidence>
<dbReference type="SUPFAM" id="SSF48371">
    <property type="entry name" value="ARM repeat"/>
    <property type="match status" value="1"/>
</dbReference>
<keyword evidence="2" id="KW-1185">Reference proteome</keyword>
<dbReference type="AlphaFoldDB" id="A0A7D5M4T9"/>
<dbReference type="Pfam" id="PF13646">
    <property type="entry name" value="HEAT_2"/>
    <property type="match status" value="1"/>
</dbReference>
<reference evidence="1 2" key="1">
    <citation type="submission" date="2018-02" db="EMBL/GenBank/DDBJ databases">
        <title>Complete genome of Nitrosopumilus oxyclinae HCE1.</title>
        <authorList>
            <person name="Qin W."/>
            <person name="Zheng Y."/>
            <person name="Stahl D.A."/>
        </authorList>
    </citation>
    <scope>NUCLEOTIDE SEQUENCE [LARGE SCALE GENOMIC DNA]</scope>
    <source>
        <strain evidence="1 2">HCE1</strain>
    </source>
</reference>
<name>A0A7D5M4T9_9ARCH</name>
<gene>
    <name evidence="1" type="ORF">C5F49_03870</name>
</gene>
<dbReference type="InterPro" id="IPR016024">
    <property type="entry name" value="ARM-type_fold"/>
</dbReference>
<organism evidence="1 2">
    <name type="scientific">Nitrosopumilus oxyclinae</name>
    <dbReference type="NCBI Taxonomy" id="1959104"/>
    <lineage>
        <taxon>Archaea</taxon>
        <taxon>Nitrososphaerota</taxon>
        <taxon>Nitrososphaeria</taxon>
        <taxon>Nitrosopumilales</taxon>
        <taxon>Nitrosopumilaceae</taxon>
        <taxon>Nitrosopumilus</taxon>
    </lineage>
</organism>
<accession>A0A7D5M4T9</accession>
<sequence>MEMAIEIYDENKLRDLPDEQRMSVCERIIKNDSDESKRWDAVWLIGELAENKTKDDPLFDKAADLMEWVLKNDNNGVVKHEACYQIAGRNMRSKIPVLVDSALNDKSILTKHEAIESLGLMRAFDAIDLIKDAEVDPSIDVRETARFVIKRLRRLQDQGEYKPTNIL</sequence>
<dbReference type="GO" id="GO:0016829">
    <property type="term" value="F:lyase activity"/>
    <property type="evidence" value="ECO:0007669"/>
    <property type="project" value="UniProtKB-KW"/>
</dbReference>
<dbReference type="KEGG" id="nox:C5F49_03870"/>
<proteinExistence type="predicted"/>
<protein>
    <submittedName>
        <fullName evidence="1">PBS lyase</fullName>
    </submittedName>
</protein>
<keyword evidence="1" id="KW-0456">Lyase</keyword>
<dbReference type="Proteomes" id="UP000509441">
    <property type="component" value="Chromosome"/>
</dbReference>
<dbReference type="InterPro" id="IPR011989">
    <property type="entry name" value="ARM-like"/>
</dbReference>
<evidence type="ECO:0000313" key="1">
    <source>
        <dbReference type="EMBL" id="QLH04550.1"/>
    </source>
</evidence>
<dbReference type="EMBL" id="CP026994">
    <property type="protein sequence ID" value="QLH04550.1"/>
    <property type="molecule type" value="Genomic_DNA"/>
</dbReference>
<dbReference type="Gene3D" id="1.25.10.10">
    <property type="entry name" value="Leucine-rich Repeat Variant"/>
    <property type="match status" value="1"/>
</dbReference>